<dbReference type="EMBL" id="PVLV01000006">
    <property type="protein sequence ID" value="PRH81117.1"/>
    <property type="molecule type" value="Genomic_DNA"/>
</dbReference>
<dbReference type="OrthoDB" id="4248424at2"/>
<sequence length="135" mass="14451">MRQFVRTWGAGIAAAAVVAGSVGTAVAVASPAPAQHKPAAAAAPAFAAKSSAKSVRAWQQFRVRGVAHNVRPGTRVTLQQKLGERRWVTLPASMTTNSRSAYSMRVVLGMRGHNKLRLVDGNRRVVSPVIDVWVR</sequence>
<gene>
    <name evidence="2" type="ORF">C6N75_00515</name>
</gene>
<dbReference type="AlphaFoldDB" id="A0A2S9Q3D0"/>
<organism evidence="2 3">
    <name type="scientific">Streptomyces solincola</name>
    <dbReference type="NCBI Taxonomy" id="2100817"/>
    <lineage>
        <taxon>Bacteria</taxon>
        <taxon>Bacillati</taxon>
        <taxon>Actinomycetota</taxon>
        <taxon>Actinomycetes</taxon>
        <taxon>Kitasatosporales</taxon>
        <taxon>Streptomycetaceae</taxon>
        <taxon>Streptomyces</taxon>
    </lineage>
</organism>
<evidence type="ECO:0008006" key="4">
    <source>
        <dbReference type="Google" id="ProtNLM"/>
    </source>
</evidence>
<accession>A0A2S9Q3D0</accession>
<evidence type="ECO:0000313" key="2">
    <source>
        <dbReference type="EMBL" id="PRH81117.1"/>
    </source>
</evidence>
<feature type="signal peptide" evidence="1">
    <location>
        <begin position="1"/>
        <end position="27"/>
    </location>
</feature>
<keyword evidence="3" id="KW-1185">Reference proteome</keyword>
<dbReference type="Proteomes" id="UP000239322">
    <property type="component" value="Unassembled WGS sequence"/>
</dbReference>
<keyword evidence="1" id="KW-0732">Signal</keyword>
<proteinExistence type="predicted"/>
<dbReference type="RefSeq" id="WP_105866827.1">
    <property type="nucleotide sequence ID" value="NZ_PVLV01000006.1"/>
</dbReference>
<evidence type="ECO:0000313" key="3">
    <source>
        <dbReference type="Proteomes" id="UP000239322"/>
    </source>
</evidence>
<protein>
    <recommendedName>
        <fullName evidence="4">Secreted protein</fullName>
    </recommendedName>
</protein>
<comment type="caution">
    <text evidence="2">The sequence shown here is derived from an EMBL/GenBank/DDBJ whole genome shotgun (WGS) entry which is preliminary data.</text>
</comment>
<name>A0A2S9Q3D0_9ACTN</name>
<feature type="chain" id="PRO_5038989762" description="Secreted protein" evidence="1">
    <location>
        <begin position="28"/>
        <end position="135"/>
    </location>
</feature>
<reference evidence="2 3" key="1">
    <citation type="submission" date="2018-03" db="EMBL/GenBank/DDBJ databases">
        <title>Novel Streptomyces sp. from soil.</title>
        <authorList>
            <person name="Tan G.Y.A."/>
            <person name="Lee Z.Y."/>
        </authorList>
    </citation>
    <scope>NUCLEOTIDE SEQUENCE [LARGE SCALE GENOMIC DNA]</scope>
    <source>
        <strain evidence="2 3">ST5x</strain>
    </source>
</reference>
<evidence type="ECO:0000256" key="1">
    <source>
        <dbReference type="SAM" id="SignalP"/>
    </source>
</evidence>